<protein>
    <recommendedName>
        <fullName evidence="5">DUF805 domain-containing protein</fullName>
    </recommendedName>
</protein>
<gene>
    <name evidence="3" type="ORF">H9657_03185</name>
</gene>
<evidence type="ECO:0000256" key="2">
    <source>
        <dbReference type="SAM" id="Phobius"/>
    </source>
</evidence>
<dbReference type="EMBL" id="JACSQV010000002">
    <property type="protein sequence ID" value="MBD7917282.1"/>
    <property type="molecule type" value="Genomic_DNA"/>
</dbReference>
<dbReference type="Proteomes" id="UP000604241">
    <property type="component" value="Unassembled WGS sequence"/>
</dbReference>
<evidence type="ECO:0000313" key="4">
    <source>
        <dbReference type="Proteomes" id="UP000604241"/>
    </source>
</evidence>
<proteinExistence type="predicted"/>
<accession>A0ABR8QA31</accession>
<name>A0ABR8QA31_9CELL</name>
<organism evidence="3 4">
    <name type="scientific">Cellulomonas avistercoris</name>
    <dbReference type="NCBI Taxonomy" id="2762242"/>
    <lineage>
        <taxon>Bacteria</taxon>
        <taxon>Bacillati</taxon>
        <taxon>Actinomycetota</taxon>
        <taxon>Actinomycetes</taxon>
        <taxon>Micrococcales</taxon>
        <taxon>Cellulomonadaceae</taxon>
        <taxon>Cellulomonas</taxon>
    </lineage>
</organism>
<keyword evidence="2" id="KW-0472">Membrane</keyword>
<feature type="transmembrane region" description="Helical" evidence="2">
    <location>
        <begin position="15"/>
        <end position="38"/>
    </location>
</feature>
<feature type="transmembrane region" description="Helical" evidence="2">
    <location>
        <begin position="50"/>
        <end position="71"/>
    </location>
</feature>
<keyword evidence="2" id="KW-1133">Transmembrane helix</keyword>
<comment type="caution">
    <text evidence="3">The sequence shown here is derived from an EMBL/GenBank/DDBJ whole genome shotgun (WGS) entry which is preliminary data.</text>
</comment>
<dbReference type="RefSeq" id="WP_191780269.1">
    <property type="nucleotide sequence ID" value="NZ_JACSQV010000002.1"/>
</dbReference>
<evidence type="ECO:0000313" key="3">
    <source>
        <dbReference type="EMBL" id="MBD7917282.1"/>
    </source>
</evidence>
<evidence type="ECO:0000256" key="1">
    <source>
        <dbReference type="SAM" id="MobiDB-lite"/>
    </source>
</evidence>
<feature type="region of interest" description="Disordered" evidence="1">
    <location>
        <begin position="138"/>
        <end position="174"/>
    </location>
</feature>
<evidence type="ECO:0008006" key="5">
    <source>
        <dbReference type="Google" id="ProtNLM"/>
    </source>
</evidence>
<feature type="compositionally biased region" description="Low complexity" evidence="1">
    <location>
        <begin position="146"/>
        <end position="159"/>
    </location>
</feature>
<feature type="compositionally biased region" description="Pro residues" evidence="1">
    <location>
        <begin position="160"/>
        <end position="174"/>
    </location>
</feature>
<keyword evidence="2" id="KW-0812">Transmembrane</keyword>
<keyword evidence="4" id="KW-1185">Reference proteome</keyword>
<sequence>MISSSTSGYDAGPGVGGIIAVAVMVVLYVAVIAFGVYLYMRVARKAGWTLWHGLLMLVPLANLVFVIMFAFTEWPVERRLREAESRLAALGVAPYVDGPAGYPIGTYGGAGYGAPAYGAPAYGAPSAPAYGAPSAPTYGDPGYGTAPDGPGAPSGDAPSPWAPPAAPPSPDAPR</sequence>
<reference evidence="3 4" key="1">
    <citation type="submission" date="2020-08" db="EMBL/GenBank/DDBJ databases">
        <title>A Genomic Blueprint of the Chicken Gut Microbiome.</title>
        <authorList>
            <person name="Gilroy R."/>
            <person name="Ravi A."/>
            <person name="Getino M."/>
            <person name="Pursley I."/>
            <person name="Horton D.L."/>
            <person name="Alikhan N.-F."/>
            <person name="Baker D."/>
            <person name="Gharbi K."/>
            <person name="Hall N."/>
            <person name="Watson M."/>
            <person name="Adriaenssens E.M."/>
            <person name="Foster-Nyarko E."/>
            <person name="Jarju S."/>
            <person name="Secka A."/>
            <person name="Antonio M."/>
            <person name="Oren A."/>
            <person name="Chaudhuri R."/>
            <person name="La Ragione R.M."/>
            <person name="Hildebrand F."/>
            <person name="Pallen M.J."/>
        </authorList>
    </citation>
    <scope>NUCLEOTIDE SEQUENCE [LARGE SCALE GENOMIC DNA]</scope>
    <source>
        <strain evidence="3 4">Sa3CUA2</strain>
    </source>
</reference>